<feature type="transmembrane region" description="Helical" evidence="1">
    <location>
        <begin position="125"/>
        <end position="146"/>
    </location>
</feature>
<name>A0A8K1C5V4_PYTOL</name>
<proteinExistence type="predicted"/>
<accession>A0A8K1C5V4</accession>
<comment type="caution">
    <text evidence="2">The sequence shown here is derived from an EMBL/GenBank/DDBJ whole genome shotgun (WGS) entry which is preliminary data.</text>
</comment>
<dbReference type="AlphaFoldDB" id="A0A8K1C5V4"/>
<protein>
    <submittedName>
        <fullName evidence="2">Uncharacterized protein</fullName>
    </submittedName>
</protein>
<dbReference type="Proteomes" id="UP000794436">
    <property type="component" value="Unassembled WGS sequence"/>
</dbReference>
<keyword evidence="3" id="KW-1185">Reference proteome</keyword>
<sequence>MCLIRDECVLFAMLIVQCIGGLPVMALMKLCGISYAVIYAFGFVLSISLTFAPRLRSCCSTFVGHVNEYGICLFLVTHSALLTLSTYTLYEFLVPFFKSNNFLEFCEKNKLADNLTHTGCERLQGLYALSLVALTMVNLASLYLLLLGSRITRKNWSDSARLIKGDAMC</sequence>
<evidence type="ECO:0000256" key="1">
    <source>
        <dbReference type="SAM" id="Phobius"/>
    </source>
</evidence>
<gene>
    <name evidence="2" type="ORF">Poli38472_003066</name>
</gene>
<feature type="transmembrane region" description="Helical" evidence="1">
    <location>
        <begin position="33"/>
        <end position="51"/>
    </location>
</feature>
<organism evidence="2 3">
    <name type="scientific">Pythium oligandrum</name>
    <name type="common">Mycoparasitic fungus</name>
    <dbReference type="NCBI Taxonomy" id="41045"/>
    <lineage>
        <taxon>Eukaryota</taxon>
        <taxon>Sar</taxon>
        <taxon>Stramenopiles</taxon>
        <taxon>Oomycota</taxon>
        <taxon>Peronosporomycetes</taxon>
        <taxon>Pythiales</taxon>
        <taxon>Pythiaceae</taxon>
        <taxon>Pythium</taxon>
    </lineage>
</organism>
<reference evidence="2" key="1">
    <citation type="submission" date="2019-03" db="EMBL/GenBank/DDBJ databases">
        <title>Long read genome sequence of the mycoparasitic Pythium oligandrum ATCC 38472 isolated from sugarbeet rhizosphere.</title>
        <authorList>
            <person name="Gaulin E."/>
        </authorList>
    </citation>
    <scope>NUCLEOTIDE SEQUENCE</scope>
    <source>
        <strain evidence="2">ATCC 38472_TT</strain>
    </source>
</reference>
<keyword evidence="1" id="KW-0812">Transmembrane</keyword>
<keyword evidence="1" id="KW-1133">Transmembrane helix</keyword>
<dbReference type="EMBL" id="SPLM01000144">
    <property type="protein sequence ID" value="TMW57141.1"/>
    <property type="molecule type" value="Genomic_DNA"/>
</dbReference>
<dbReference type="OrthoDB" id="153287at2759"/>
<evidence type="ECO:0000313" key="3">
    <source>
        <dbReference type="Proteomes" id="UP000794436"/>
    </source>
</evidence>
<evidence type="ECO:0000313" key="2">
    <source>
        <dbReference type="EMBL" id="TMW57141.1"/>
    </source>
</evidence>
<feature type="transmembrane region" description="Helical" evidence="1">
    <location>
        <begin position="71"/>
        <end position="90"/>
    </location>
</feature>
<feature type="transmembrane region" description="Helical" evidence="1">
    <location>
        <begin position="7"/>
        <end position="27"/>
    </location>
</feature>
<keyword evidence="1" id="KW-0472">Membrane</keyword>